<dbReference type="KEGG" id="dci:103522813"/>
<evidence type="ECO:0000259" key="1">
    <source>
        <dbReference type="Pfam" id="PF19422"/>
    </source>
</evidence>
<reference evidence="3" key="1">
    <citation type="submission" date="2025-08" db="UniProtKB">
        <authorList>
            <consortium name="RefSeq"/>
        </authorList>
    </citation>
    <scope>IDENTIFICATION</scope>
</reference>
<dbReference type="AlphaFoldDB" id="A0A3Q0JJK6"/>
<dbReference type="GeneID" id="103522813"/>
<evidence type="ECO:0000313" key="2">
    <source>
        <dbReference type="Proteomes" id="UP000079169"/>
    </source>
</evidence>
<dbReference type="Pfam" id="PF19422">
    <property type="entry name" value="Ariadne"/>
    <property type="match status" value="1"/>
</dbReference>
<name>A0A3Q0JJK6_DIACI</name>
<dbReference type="Gene3D" id="1.20.120.1750">
    <property type="match status" value="1"/>
</dbReference>
<keyword evidence="2" id="KW-1185">Reference proteome</keyword>
<feature type="non-terminal residue" evidence="3">
    <location>
        <position position="73"/>
    </location>
</feature>
<dbReference type="PaxDb" id="121845-A0A3Q0JJK6"/>
<proteinExistence type="predicted"/>
<gene>
    <name evidence="3" type="primary">LOC103522813</name>
</gene>
<accession>A0A3Q0JJK6</accession>
<dbReference type="RefSeq" id="XP_026688556.1">
    <property type="nucleotide sequence ID" value="XM_026832755.1"/>
</dbReference>
<sequence length="73" mass="9001">MLEKIRTRIHSKVMTSSGTWIDWQYLIDASTLLARCRYTLQYTYPYAYYMEPSLSHSRKELFEYQQELFEYQQ</sequence>
<dbReference type="STRING" id="121845.A0A3Q0JJK6"/>
<dbReference type="InterPro" id="IPR045840">
    <property type="entry name" value="Ariadne"/>
</dbReference>
<evidence type="ECO:0000313" key="3">
    <source>
        <dbReference type="RefSeq" id="XP_026688556.1"/>
    </source>
</evidence>
<feature type="domain" description="Ariadne" evidence="1">
    <location>
        <begin position="4"/>
        <end position="73"/>
    </location>
</feature>
<dbReference type="Proteomes" id="UP000079169">
    <property type="component" value="Unplaced"/>
</dbReference>
<protein>
    <submittedName>
        <fullName evidence="3">Potential E3 ubiquitin-protein ligase ariadne-2-like</fullName>
    </submittedName>
</protein>
<organism evidence="2 3">
    <name type="scientific">Diaphorina citri</name>
    <name type="common">Asian citrus psyllid</name>
    <dbReference type="NCBI Taxonomy" id="121845"/>
    <lineage>
        <taxon>Eukaryota</taxon>
        <taxon>Metazoa</taxon>
        <taxon>Ecdysozoa</taxon>
        <taxon>Arthropoda</taxon>
        <taxon>Hexapoda</taxon>
        <taxon>Insecta</taxon>
        <taxon>Pterygota</taxon>
        <taxon>Neoptera</taxon>
        <taxon>Paraneoptera</taxon>
        <taxon>Hemiptera</taxon>
        <taxon>Sternorrhyncha</taxon>
        <taxon>Psylloidea</taxon>
        <taxon>Psyllidae</taxon>
        <taxon>Diaphorininae</taxon>
        <taxon>Diaphorina</taxon>
    </lineage>
</organism>